<dbReference type="GeneID" id="27716809"/>
<feature type="compositionally biased region" description="Polar residues" evidence="1">
    <location>
        <begin position="153"/>
        <end position="164"/>
    </location>
</feature>
<feature type="compositionally biased region" description="Polar residues" evidence="1">
    <location>
        <begin position="13"/>
        <end position="23"/>
    </location>
</feature>
<protein>
    <submittedName>
        <fullName evidence="2">Uncharacterized protein</fullName>
    </submittedName>
</protein>
<feature type="compositionally biased region" description="Basic residues" evidence="1">
    <location>
        <begin position="1"/>
        <end position="12"/>
    </location>
</feature>
<dbReference type="EMBL" id="KN848096">
    <property type="protein sequence ID" value="KIX93209.1"/>
    <property type="molecule type" value="Genomic_DNA"/>
</dbReference>
<keyword evidence="3" id="KW-1185">Reference proteome</keyword>
<feature type="region of interest" description="Disordered" evidence="1">
    <location>
        <begin position="81"/>
        <end position="179"/>
    </location>
</feature>
<organism evidence="2 3">
    <name type="scientific">Fonsecaea multimorphosa CBS 102226</name>
    <dbReference type="NCBI Taxonomy" id="1442371"/>
    <lineage>
        <taxon>Eukaryota</taxon>
        <taxon>Fungi</taxon>
        <taxon>Dikarya</taxon>
        <taxon>Ascomycota</taxon>
        <taxon>Pezizomycotina</taxon>
        <taxon>Eurotiomycetes</taxon>
        <taxon>Chaetothyriomycetidae</taxon>
        <taxon>Chaetothyriales</taxon>
        <taxon>Herpotrichiellaceae</taxon>
        <taxon>Fonsecaea</taxon>
    </lineage>
</organism>
<feature type="compositionally biased region" description="Low complexity" evidence="1">
    <location>
        <begin position="124"/>
        <end position="142"/>
    </location>
</feature>
<evidence type="ECO:0000313" key="3">
    <source>
        <dbReference type="Proteomes" id="UP000053411"/>
    </source>
</evidence>
<dbReference type="AlphaFoldDB" id="A0A0D2JRZ0"/>
<evidence type="ECO:0000256" key="1">
    <source>
        <dbReference type="SAM" id="MobiDB-lite"/>
    </source>
</evidence>
<proteinExistence type="predicted"/>
<name>A0A0D2JRZ0_9EURO</name>
<feature type="region of interest" description="Disordered" evidence="1">
    <location>
        <begin position="1"/>
        <end position="28"/>
    </location>
</feature>
<evidence type="ECO:0000313" key="2">
    <source>
        <dbReference type="EMBL" id="KIX93209.1"/>
    </source>
</evidence>
<feature type="compositionally biased region" description="Polar residues" evidence="1">
    <location>
        <begin position="83"/>
        <end position="93"/>
    </location>
</feature>
<sequence length="231" mass="24787">MGLRVKLRRTFTSKKNSTGSETGPNGEIYYTDRKDIEYYKPHEIPKSKYRGKVDPEHQASLQAFSLADAFSSARRRTSLALSGTFSPGGTKSQSAAASRVHSRAASRRPSVHELPGSTLRNESGMDSESSSSSSHSMSRQKSIAASTAFDPETASTSLSDQATAVPSAPGEPNNKLAQHDSGIHMPELAALSKQTTGHDTPFTAEELEQAMTRAALKPRDYSSDGRIGVAL</sequence>
<reference evidence="2 3" key="1">
    <citation type="submission" date="2015-01" db="EMBL/GenBank/DDBJ databases">
        <title>The Genome Sequence of Fonsecaea multimorphosa CBS 102226.</title>
        <authorList>
            <consortium name="The Broad Institute Genomics Platform"/>
            <person name="Cuomo C."/>
            <person name="de Hoog S."/>
            <person name="Gorbushina A."/>
            <person name="Stielow B."/>
            <person name="Teixiera M."/>
            <person name="Abouelleil A."/>
            <person name="Chapman S.B."/>
            <person name="Priest M."/>
            <person name="Young S.K."/>
            <person name="Wortman J."/>
            <person name="Nusbaum C."/>
            <person name="Birren B."/>
        </authorList>
    </citation>
    <scope>NUCLEOTIDE SEQUENCE [LARGE SCALE GENOMIC DNA]</scope>
    <source>
        <strain evidence="2 3">CBS 102226</strain>
    </source>
</reference>
<dbReference type="OrthoDB" id="5408144at2759"/>
<accession>A0A0D2JRZ0</accession>
<gene>
    <name evidence="2" type="ORF">Z520_11063</name>
</gene>
<dbReference type="RefSeq" id="XP_016627332.1">
    <property type="nucleotide sequence ID" value="XM_016781554.1"/>
</dbReference>
<dbReference type="Proteomes" id="UP000053411">
    <property type="component" value="Unassembled WGS sequence"/>
</dbReference>
<dbReference type="VEuPathDB" id="FungiDB:Z520_11063"/>